<sequence length="37" mass="4194">WVAGGRSDWTLVSSSSRWPMMRMHRRCSRSIQAAAGD</sequence>
<accession>A0A6J4UF34</accession>
<feature type="non-terminal residue" evidence="1">
    <location>
        <position position="1"/>
    </location>
</feature>
<name>A0A6J4UF34_9BACT</name>
<evidence type="ECO:0000313" key="1">
    <source>
        <dbReference type="EMBL" id="CAA9549040.1"/>
    </source>
</evidence>
<feature type="non-terminal residue" evidence="1">
    <location>
        <position position="37"/>
    </location>
</feature>
<dbReference type="AlphaFoldDB" id="A0A6J4UF34"/>
<organism evidence="1">
    <name type="scientific">uncultured Thermomicrobiales bacterium</name>
    <dbReference type="NCBI Taxonomy" id="1645740"/>
    <lineage>
        <taxon>Bacteria</taxon>
        <taxon>Pseudomonadati</taxon>
        <taxon>Thermomicrobiota</taxon>
        <taxon>Thermomicrobia</taxon>
        <taxon>Thermomicrobiales</taxon>
        <taxon>environmental samples</taxon>
    </lineage>
</organism>
<proteinExistence type="predicted"/>
<dbReference type="EMBL" id="CADCWK010000061">
    <property type="protein sequence ID" value="CAA9549040.1"/>
    <property type="molecule type" value="Genomic_DNA"/>
</dbReference>
<reference evidence="1" key="1">
    <citation type="submission" date="2020-02" db="EMBL/GenBank/DDBJ databases">
        <authorList>
            <person name="Meier V. D."/>
        </authorList>
    </citation>
    <scope>NUCLEOTIDE SEQUENCE</scope>
    <source>
        <strain evidence="1">AVDCRST_MAG33</strain>
    </source>
</reference>
<protein>
    <submittedName>
        <fullName evidence="1">Uncharacterized protein</fullName>
    </submittedName>
</protein>
<gene>
    <name evidence="1" type="ORF">AVDCRST_MAG33-732</name>
</gene>